<dbReference type="Gene3D" id="3.80.10.10">
    <property type="entry name" value="Ribonuclease Inhibitor"/>
    <property type="match status" value="3"/>
</dbReference>
<dbReference type="FunFam" id="3.80.10.10:FF:000770">
    <property type="entry name" value="Uncharacterized protein"/>
    <property type="match status" value="1"/>
</dbReference>
<dbReference type="InterPro" id="IPR001611">
    <property type="entry name" value="Leu-rich_rpt"/>
</dbReference>
<keyword evidence="3" id="KW-0677">Repeat</keyword>
<keyword evidence="7" id="KW-1185">Reference proteome</keyword>
<dbReference type="InterPro" id="IPR036116">
    <property type="entry name" value="FN3_sf"/>
</dbReference>
<reference evidence="6 7" key="1">
    <citation type="submission" date="2024-11" db="EMBL/GenBank/DDBJ databases">
        <title>Chromosome-level genome assembly of the freshwater bivalve Anodonta woodiana.</title>
        <authorList>
            <person name="Chen X."/>
        </authorList>
    </citation>
    <scope>NUCLEOTIDE SEQUENCE [LARGE SCALE GENOMIC DNA]</scope>
    <source>
        <strain evidence="6">MN2024</strain>
        <tissue evidence="6">Gills</tissue>
    </source>
</reference>
<dbReference type="InterPro" id="IPR003591">
    <property type="entry name" value="Leu-rich_rpt_typical-subtyp"/>
</dbReference>
<dbReference type="PANTHER" id="PTHR24373:SF392">
    <property type="entry name" value="NEPHROCAN"/>
    <property type="match status" value="1"/>
</dbReference>
<dbReference type="SUPFAM" id="SSF49265">
    <property type="entry name" value="Fibronectin type III"/>
    <property type="match status" value="1"/>
</dbReference>
<protein>
    <submittedName>
        <fullName evidence="6">Uncharacterized protein</fullName>
    </submittedName>
</protein>
<dbReference type="EMBL" id="JBJQND010000002">
    <property type="protein sequence ID" value="KAL3884294.1"/>
    <property type="molecule type" value="Genomic_DNA"/>
</dbReference>
<dbReference type="PANTHER" id="PTHR24373">
    <property type="entry name" value="SLIT RELATED LEUCINE-RICH REPEAT NEURONAL PROTEIN"/>
    <property type="match status" value="1"/>
</dbReference>
<sequence>MCRKRHHGLWFGLFALGCLVAAGNACPIVCQCVGMLYIYCDSRQISDSDLTRAISEIPTEATYLDLHGNLLLSIEVDLLYNHKRLLYLDLSFNKFVEIVPNTFQFHDQMQKLYLHGNNLSVLYNNTFTGLTSLKELRLSDNHISVVERFAFRGLSALSVLLIDGNKLRSIAVDTFASLGGLTLLDLSHNAIDSIQDYSFTNLIILQKLILSYNNVKSISASTFAGLNCLQELRLNHNTIESLHIYEFDSFRDSLKLVALDNNKIKMLNSDVFKRMIHLERINLSFNELSQLGSNVFQGLQLEELLLQGNKLVEIQRNIFSGTTKISSLDLSQNTITKVYVGAFDSFAQTVFDIRLDGNQLTDILVGLFGNMNYLQSLNLARNYIMFIENGAFSSLKSLQTLNLSGNQMTSFTPSMLSGASNIRVLDLHCNPLNSFQGFKFQEVQSMKISLNLTVKDVTHKTARVTWPYKDGSQIYWSLELTCLFLDSLNCTFQSRYITLPPYQMDAVIEDLSPLSRYYVCVNPSFVSTTIEMHQCGIIVTQSAGLSVTDPVPVTVAKPSTSMAVFQHSLDSYVVVSEMLILIQFFNL</sequence>
<evidence type="ECO:0000256" key="2">
    <source>
        <dbReference type="ARBA" id="ARBA00022729"/>
    </source>
</evidence>
<dbReference type="InterPro" id="IPR050328">
    <property type="entry name" value="Dev_Immune_Receptor"/>
</dbReference>
<dbReference type="Pfam" id="PF13855">
    <property type="entry name" value="LRR_8"/>
    <property type="match status" value="4"/>
</dbReference>
<evidence type="ECO:0000256" key="1">
    <source>
        <dbReference type="ARBA" id="ARBA00022614"/>
    </source>
</evidence>
<feature type="signal peptide" evidence="5">
    <location>
        <begin position="1"/>
        <end position="25"/>
    </location>
</feature>
<organism evidence="6 7">
    <name type="scientific">Sinanodonta woodiana</name>
    <name type="common">Chinese pond mussel</name>
    <name type="synonym">Anodonta woodiana</name>
    <dbReference type="NCBI Taxonomy" id="1069815"/>
    <lineage>
        <taxon>Eukaryota</taxon>
        <taxon>Metazoa</taxon>
        <taxon>Spiralia</taxon>
        <taxon>Lophotrochozoa</taxon>
        <taxon>Mollusca</taxon>
        <taxon>Bivalvia</taxon>
        <taxon>Autobranchia</taxon>
        <taxon>Heteroconchia</taxon>
        <taxon>Palaeoheterodonta</taxon>
        <taxon>Unionida</taxon>
        <taxon>Unionoidea</taxon>
        <taxon>Unionidae</taxon>
        <taxon>Unioninae</taxon>
        <taxon>Sinanodonta</taxon>
    </lineage>
</organism>
<evidence type="ECO:0000313" key="6">
    <source>
        <dbReference type="EMBL" id="KAL3884294.1"/>
    </source>
</evidence>
<evidence type="ECO:0000256" key="5">
    <source>
        <dbReference type="SAM" id="SignalP"/>
    </source>
</evidence>
<dbReference type="PROSITE" id="PS51257">
    <property type="entry name" value="PROKAR_LIPOPROTEIN"/>
    <property type="match status" value="1"/>
</dbReference>
<name>A0ABD3XDF1_SINWO</name>
<keyword evidence="4" id="KW-0325">Glycoprotein</keyword>
<feature type="chain" id="PRO_5044863566" evidence="5">
    <location>
        <begin position="26"/>
        <end position="587"/>
    </location>
</feature>
<dbReference type="SUPFAM" id="SSF52058">
    <property type="entry name" value="L domain-like"/>
    <property type="match status" value="2"/>
</dbReference>
<keyword evidence="1" id="KW-0433">Leucine-rich repeat</keyword>
<evidence type="ECO:0000256" key="3">
    <source>
        <dbReference type="ARBA" id="ARBA00022737"/>
    </source>
</evidence>
<gene>
    <name evidence="6" type="ORF">ACJMK2_024442</name>
</gene>
<dbReference type="PRINTS" id="PR00019">
    <property type="entry name" value="LEURICHRPT"/>
</dbReference>
<keyword evidence="2 5" id="KW-0732">Signal</keyword>
<dbReference type="SMART" id="SM00369">
    <property type="entry name" value="LRR_TYP"/>
    <property type="match status" value="12"/>
</dbReference>
<evidence type="ECO:0000256" key="4">
    <source>
        <dbReference type="ARBA" id="ARBA00023180"/>
    </source>
</evidence>
<proteinExistence type="predicted"/>
<dbReference type="Pfam" id="PF00560">
    <property type="entry name" value="LRR_1"/>
    <property type="match status" value="1"/>
</dbReference>
<dbReference type="InterPro" id="IPR032675">
    <property type="entry name" value="LRR_dom_sf"/>
</dbReference>
<dbReference type="PROSITE" id="PS51450">
    <property type="entry name" value="LRR"/>
    <property type="match status" value="3"/>
</dbReference>
<accession>A0ABD3XDF1</accession>
<dbReference type="AlphaFoldDB" id="A0ABD3XDF1"/>
<comment type="caution">
    <text evidence="6">The sequence shown here is derived from an EMBL/GenBank/DDBJ whole genome shotgun (WGS) entry which is preliminary data.</text>
</comment>
<dbReference type="Proteomes" id="UP001634394">
    <property type="component" value="Unassembled WGS sequence"/>
</dbReference>
<evidence type="ECO:0000313" key="7">
    <source>
        <dbReference type="Proteomes" id="UP001634394"/>
    </source>
</evidence>